<dbReference type="InterPro" id="IPR008278">
    <property type="entry name" value="4-PPantetheinyl_Trfase_dom"/>
</dbReference>
<dbReference type="RefSeq" id="WP_313767244.1">
    <property type="nucleotide sequence ID" value="NZ_BAAAVH010000031.1"/>
</dbReference>
<dbReference type="PANTHER" id="PTHR12215">
    <property type="entry name" value="PHOSPHOPANTETHEINE TRANSFERASE"/>
    <property type="match status" value="1"/>
</dbReference>
<evidence type="ECO:0000313" key="4">
    <source>
        <dbReference type="EMBL" id="MFC5888068.1"/>
    </source>
</evidence>
<keyword evidence="5" id="KW-1185">Reference proteome</keyword>
<evidence type="ECO:0000256" key="1">
    <source>
        <dbReference type="ARBA" id="ARBA00010990"/>
    </source>
</evidence>
<proteinExistence type="inferred from homology"/>
<dbReference type="Proteomes" id="UP001596067">
    <property type="component" value="Unassembled WGS sequence"/>
</dbReference>
<protein>
    <submittedName>
        <fullName evidence="4">4'-phosphopantetheinyl transferase family protein</fullName>
    </submittedName>
</protein>
<evidence type="ECO:0000259" key="3">
    <source>
        <dbReference type="Pfam" id="PF01648"/>
    </source>
</evidence>
<organism evidence="4 5">
    <name type="scientific">Kitasatospora aburaviensis</name>
    <dbReference type="NCBI Taxonomy" id="67265"/>
    <lineage>
        <taxon>Bacteria</taxon>
        <taxon>Bacillati</taxon>
        <taxon>Actinomycetota</taxon>
        <taxon>Actinomycetes</taxon>
        <taxon>Kitasatosporales</taxon>
        <taxon>Streptomycetaceae</taxon>
        <taxon>Kitasatospora</taxon>
    </lineage>
</organism>
<comment type="similarity">
    <text evidence="1">Belongs to the P-Pant transferase superfamily. Gsp/Sfp/HetI/AcpT family.</text>
</comment>
<evidence type="ECO:0000313" key="5">
    <source>
        <dbReference type="Proteomes" id="UP001596067"/>
    </source>
</evidence>
<dbReference type="SUPFAM" id="SSF56214">
    <property type="entry name" value="4'-phosphopantetheinyl transferase"/>
    <property type="match status" value="2"/>
</dbReference>
<accession>A0ABW1F411</accession>
<comment type="caution">
    <text evidence="4">The sequence shown here is derived from an EMBL/GenBank/DDBJ whole genome shotgun (WGS) entry which is preliminary data.</text>
</comment>
<dbReference type="Gene3D" id="3.90.470.20">
    <property type="entry name" value="4'-phosphopantetheinyl transferase domain"/>
    <property type="match status" value="1"/>
</dbReference>
<reference evidence="5" key="1">
    <citation type="journal article" date="2019" name="Int. J. Syst. Evol. Microbiol.">
        <title>The Global Catalogue of Microorganisms (GCM) 10K type strain sequencing project: providing services to taxonomists for standard genome sequencing and annotation.</title>
        <authorList>
            <consortium name="The Broad Institute Genomics Platform"/>
            <consortium name="The Broad Institute Genome Sequencing Center for Infectious Disease"/>
            <person name="Wu L."/>
            <person name="Ma J."/>
        </authorList>
    </citation>
    <scope>NUCLEOTIDE SEQUENCE [LARGE SCALE GENOMIC DNA]</scope>
    <source>
        <strain evidence="5">CGMCC 4.1469</strain>
    </source>
</reference>
<gene>
    <name evidence="4" type="ORF">ACFP0N_24160</name>
</gene>
<dbReference type="InterPro" id="IPR050559">
    <property type="entry name" value="P-Pant_transferase_sf"/>
</dbReference>
<dbReference type="GO" id="GO:0016740">
    <property type="term" value="F:transferase activity"/>
    <property type="evidence" value="ECO:0007669"/>
    <property type="project" value="UniProtKB-KW"/>
</dbReference>
<name>A0ABW1F411_9ACTN</name>
<dbReference type="InterPro" id="IPR037143">
    <property type="entry name" value="4-PPantetheinyl_Trfase_dom_sf"/>
</dbReference>
<dbReference type="PANTHER" id="PTHR12215:SF10">
    <property type="entry name" value="L-AMINOADIPATE-SEMIALDEHYDE DEHYDROGENASE-PHOSPHOPANTETHEINYL TRANSFERASE"/>
    <property type="match status" value="1"/>
</dbReference>
<dbReference type="Pfam" id="PF01648">
    <property type="entry name" value="ACPS"/>
    <property type="match status" value="1"/>
</dbReference>
<sequence>MTAPRSADQVDLWIIPTDQPDSVLAELSRLLDPGERARAAGPDPALGRRFTVVRGAVRLLVAERLGVPPAELAWRCGPHGKPEPVDRHGPAGGRLGVSWSASGALAVLALAERRVVGADVEEIRDARVASRIAHRYFPGREAELLAAAPTPAARAERFTELWCRREACVKAYGGRLVQGFGLPLAGPAPRVLADAGALGPGPCRIDDAPVPGPFRAAVAAVGDHPFRLLTHRWHPSVALNTTTRQRT</sequence>
<evidence type="ECO:0000256" key="2">
    <source>
        <dbReference type="ARBA" id="ARBA00022679"/>
    </source>
</evidence>
<dbReference type="EMBL" id="JBHSOD010000034">
    <property type="protein sequence ID" value="MFC5888068.1"/>
    <property type="molecule type" value="Genomic_DNA"/>
</dbReference>
<keyword evidence="2 4" id="KW-0808">Transferase</keyword>
<feature type="domain" description="4'-phosphopantetheinyl transferase" evidence="3">
    <location>
        <begin position="116"/>
        <end position="181"/>
    </location>
</feature>